<dbReference type="Gene3D" id="3.40.50.620">
    <property type="entry name" value="HUPs"/>
    <property type="match status" value="1"/>
</dbReference>
<protein>
    <recommendedName>
        <fullName evidence="3">Methionine--tRNA ligase</fullName>
        <ecNumber evidence="2">6.1.1.10</ecNumber>
    </recommendedName>
    <alternativeName>
        <fullName evidence="9">Methionyl-tRNA synthetase</fullName>
    </alternativeName>
</protein>
<dbReference type="GO" id="GO:0005524">
    <property type="term" value="F:ATP binding"/>
    <property type="evidence" value="ECO:0007669"/>
    <property type="project" value="UniProtKB-KW"/>
</dbReference>
<organism evidence="12 13">
    <name type="scientific">Actinorhabdospora filicis</name>
    <dbReference type="NCBI Taxonomy" id="1785913"/>
    <lineage>
        <taxon>Bacteria</taxon>
        <taxon>Bacillati</taxon>
        <taxon>Actinomycetota</taxon>
        <taxon>Actinomycetes</taxon>
        <taxon>Micromonosporales</taxon>
        <taxon>Micromonosporaceae</taxon>
        <taxon>Actinorhabdospora</taxon>
    </lineage>
</organism>
<keyword evidence="8 10" id="KW-0030">Aminoacyl-tRNA synthetase</keyword>
<dbReference type="InterPro" id="IPR041872">
    <property type="entry name" value="Anticodon_Met"/>
</dbReference>
<evidence type="ECO:0000313" key="12">
    <source>
        <dbReference type="EMBL" id="GLZ76405.1"/>
    </source>
</evidence>
<keyword evidence="6 10" id="KW-0067">ATP-binding</keyword>
<dbReference type="EMBL" id="BSTX01000001">
    <property type="protein sequence ID" value="GLZ76405.1"/>
    <property type="molecule type" value="Genomic_DNA"/>
</dbReference>
<dbReference type="InterPro" id="IPR014729">
    <property type="entry name" value="Rossmann-like_a/b/a_fold"/>
</dbReference>
<proteinExistence type="inferred from homology"/>
<sequence>MSFYVTTAIPYVNSAPHIGFALEIVEADALARHHRHRGKPVRFLTGTDDNSLKNVKAAQAEGITTEELVARNAALFEGLRGPLALSFDDFIKTSSDPRHLPGVEKLWRACEASGDLYKKHYEGKYCVGCEQFYAEADLVDGKCPEHGVEPQVVSEENWFFRLSKYADDLKRVITSGELTIEPESRKNEVLSLIDSGLQDFSVSRSVARAHGWGVPVPGDPGQVMYVWFDALGNYITAPGYGGGEDDEQNFDTWWTNGETRAHVIGKGIIRFHAVYWPAMLISAGVNLPTHIFVHDYITVDGKKIGKSLGNVIDPVAVTAEYGTDALRWWLLREVPKVGDADFTIDRLITRANEDLANGLGNLVNRTVSMVHRYRGGTVNTPDTLVDEGDRTFAQTLQNLPKEIDTALNAFDFRAATGAFVKAVDAANKYVDTNAPWALAKGEKGGSAVDGVRLDTVLALLVKACRVFGDELTPFAPALAEKIVAQCGEAEKVATPAPVFPRLEAPTATTEG</sequence>
<dbReference type="RefSeq" id="WP_285661587.1">
    <property type="nucleotide sequence ID" value="NZ_BSTX01000001.1"/>
</dbReference>
<dbReference type="PRINTS" id="PR01041">
    <property type="entry name" value="TRNASYNTHMET"/>
</dbReference>
<evidence type="ECO:0000256" key="4">
    <source>
        <dbReference type="ARBA" id="ARBA00022598"/>
    </source>
</evidence>
<dbReference type="CDD" id="cd07957">
    <property type="entry name" value="Anticodon_Ia_Met"/>
    <property type="match status" value="1"/>
</dbReference>
<dbReference type="Pfam" id="PF09334">
    <property type="entry name" value="tRNA-synt_1g"/>
    <property type="match status" value="1"/>
</dbReference>
<evidence type="ECO:0000256" key="2">
    <source>
        <dbReference type="ARBA" id="ARBA00012838"/>
    </source>
</evidence>
<name>A0A9W6SFW8_9ACTN</name>
<evidence type="ECO:0000256" key="7">
    <source>
        <dbReference type="ARBA" id="ARBA00022917"/>
    </source>
</evidence>
<keyword evidence="5 10" id="KW-0547">Nucleotide-binding</keyword>
<reference evidence="12" key="1">
    <citation type="submission" date="2023-03" db="EMBL/GenBank/DDBJ databases">
        <title>Actinorhabdospora filicis NBRC 111898.</title>
        <authorList>
            <person name="Ichikawa N."/>
            <person name="Sato H."/>
            <person name="Tonouchi N."/>
        </authorList>
    </citation>
    <scope>NUCLEOTIDE SEQUENCE</scope>
    <source>
        <strain evidence="12">NBRC 111898</strain>
    </source>
</reference>
<keyword evidence="4 10" id="KW-0436">Ligase</keyword>
<dbReference type="NCBIfam" id="TIGR00398">
    <property type="entry name" value="metG"/>
    <property type="match status" value="1"/>
</dbReference>
<evidence type="ECO:0000256" key="6">
    <source>
        <dbReference type="ARBA" id="ARBA00022840"/>
    </source>
</evidence>
<accession>A0A9W6SFW8</accession>
<dbReference type="GO" id="GO:0006431">
    <property type="term" value="P:methionyl-tRNA aminoacylation"/>
    <property type="evidence" value="ECO:0007669"/>
    <property type="project" value="InterPro"/>
</dbReference>
<dbReference type="Gene3D" id="2.170.220.10">
    <property type="match status" value="1"/>
</dbReference>
<evidence type="ECO:0000256" key="1">
    <source>
        <dbReference type="ARBA" id="ARBA00003314"/>
    </source>
</evidence>
<keyword evidence="7 10" id="KW-0648">Protein biosynthesis</keyword>
<evidence type="ECO:0000256" key="3">
    <source>
        <dbReference type="ARBA" id="ARBA00018753"/>
    </source>
</evidence>
<dbReference type="PANTHER" id="PTHR43326:SF1">
    <property type="entry name" value="METHIONINE--TRNA LIGASE, MITOCHONDRIAL"/>
    <property type="match status" value="1"/>
</dbReference>
<dbReference type="GO" id="GO:0004825">
    <property type="term" value="F:methionine-tRNA ligase activity"/>
    <property type="evidence" value="ECO:0007669"/>
    <property type="project" value="UniProtKB-EC"/>
</dbReference>
<comment type="similarity">
    <text evidence="10">Belongs to the class-I aminoacyl-tRNA synthetase family.</text>
</comment>
<dbReference type="FunFam" id="2.170.220.10:FF:000003">
    <property type="entry name" value="Methionine--tRNA ligase"/>
    <property type="match status" value="1"/>
</dbReference>
<evidence type="ECO:0000256" key="8">
    <source>
        <dbReference type="ARBA" id="ARBA00023146"/>
    </source>
</evidence>
<dbReference type="InterPro" id="IPR014758">
    <property type="entry name" value="Met-tRNA_synth"/>
</dbReference>
<dbReference type="SUPFAM" id="SSF47323">
    <property type="entry name" value="Anticodon-binding domain of a subclass of class I aminoacyl-tRNA synthetases"/>
    <property type="match status" value="1"/>
</dbReference>
<evidence type="ECO:0000256" key="5">
    <source>
        <dbReference type="ARBA" id="ARBA00022741"/>
    </source>
</evidence>
<dbReference type="SUPFAM" id="SSF52374">
    <property type="entry name" value="Nucleotidylyl transferase"/>
    <property type="match status" value="1"/>
</dbReference>
<dbReference type="InterPro" id="IPR009080">
    <property type="entry name" value="tRNAsynth_Ia_anticodon-bd"/>
</dbReference>
<evidence type="ECO:0000313" key="13">
    <source>
        <dbReference type="Proteomes" id="UP001165079"/>
    </source>
</evidence>
<dbReference type="AlphaFoldDB" id="A0A9W6SFW8"/>
<dbReference type="Proteomes" id="UP001165079">
    <property type="component" value="Unassembled WGS sequence"/>
</dbReference>
<gene>
    <name evidence="12" type="ORF">Afil01_12120</name>
</gene>
<feature type="domain" description="Methionyl/Leucyl tRNA synthetase" evidence="11">
    <location>
        <begin position="148"/>
        <end position="366"/>
    </location>
</feature>
<dbReference type="PANTHER" id="PTHR43326">
    <property type="entry name" value="METHIONYL-TRNA SYNTHETASE"/>
    <property type="match status" value="1"/>
</dbReference>
<evidence type="ECO:0000259" key="11">
    <source>
        <dbReference type="Pfam" id="PF09334"/>
    </source>
</evidence>
<keyword evidence="13" id="KW-1185">Reference proteome</keyword>
<dbReference type="InterPro" id="IPR033911">
    <property type="entry name" value="MetRS_core"/>
</dbReference>
<dbReference type="InterPro" id="IPR023457">
    <property type="entry name" value="Met-tRNA_synth_2"/>
</dbReference>
<dbReference type="EC" id="6.1.1.10" evidence="2"/>
<comment type="function">
    <text evidence="1">Is required not only for elongation of protein synthesis but also for the initiation of all mRNA translation through initiator tRNA(fMet) aminoacylation.</text>
</comment>
<evidence type="ECO:0000256" key="10">
    <source>
        <dbReference type="RuleBase" id="RU363039"/>
    </source>
</evidence>
<comment type="caution">
    <text evidence="12">The sequence shown here is derived from an EMBL/GenBank/DDBJ whole genome shotgun (WGS) entry which is preliminary data.</text>
</comment>
<dbReference type="CDD" id="cd00814">
    <property type="entry name" value="MetRS_core"/>
    <property type="match status" value="1"/>
</dbReference>
<dbReference type="InterPro" id="IPR015413">
    <property type="entry name" value="Methionyl/Leucyl_tRNA_Synth"/>
</dbReference>
<dbReference type="Gene3D" id="1.10.730.10">
    <property type="entry name" value="Isoleucyl-tRNA Synthetase, Domain 1"/>
    <property type="match status" value="1"/>
</dbReference>
<evidence type="ECO:0000256" key="9">
    <source>
        <dbReference type="ARBA" id="ARBA00030904"/>
    </source>
</evidence>